<keyword evidence="4" id="KW-1003">Cell membrane</keyword>
<dbReference type="InterPro" id="IPR004669">
    <property type="entry name" value="C4_dicarb_anaerob_car"/>
</dbReference>
<keyword evidence="7 8" id="KW-0472">Membrane</keyword>
<dbReference type="Pfam" id="PF03606">
    <property type="entry name" value="DcuC"/>
    <property type="match status" value="1"/>
</dbReference>
<protein>
    <submittedName>
        <fullName evidence="9">C4-dicarboxylate transporter</fullName>
    </submittedName>
</protein>
<sequence>MFGIIISVIVLITMGYLILKNYKPQVVLAAAGIFLMMCGVWLGFGGVLDPAKSSGYLIVDIYNEILRMLSNRIAGLGLSIMAVGGYARYMERIGASRAMVSLLSRPLKLIRSPYIILSATYVIGQIMAQFITSASGLGMLLMVTLFPTLVSLGVSRLSAVAVIATTMSIEWGILETNSIFAAQVAGMKIATYFFHYQLPVASCVIISVAISHFFVQRAFDKKDKNINHEQAEQKALDNVPPLYYAILPVMPLILMLGSLFLAHIGLMQSELHLVVVMLLSLTVTMFVEFFRKHNLRETMDDVQAFFDGMGTQFANVVTLVVAGEIFAKGLTTIGTVDAVIRGAEHSGLGGIGVMIIMALVIAICAIVMGSGNAPFMSFASLIPNIAAGLHVPAVVMIMPMHFATTLARAVSPITAVVVVTSGIAGVSPFAVGEADSDPHGSRFRGEYDCHNHAILLSH</sequence>
<evidence type="ECO:0000256" key="7">
    <source>
        <dbReference type="ARBA" id="ARBA00023136"/>
    </source>
</evidence>
<evidence type="ECO:0000256" key="8">
    <source>
        <dbReference type="SAM" id="Phobius"/>
    </source>
</evidence>
<gene>
    <name evidence="9" type="primary">dcuD</name>
    <name evidence="9" type="ORF">NCTC13148_03339</name>
</gene>
<feature type="transmembrane region" description="Helical" evidence="8">
    <location>
        <begin position="409"/>
        <end position="431"/>
    </location>
</feature>
<accession>A0A377C6K3</accession>
<feature type="transmembrane region" description="Helical" evidence="8">
    <location>
        <begin position="68"/>
        <end position="89"/>
    </location>
</feature>
<dbReference type="GO" id="GO:0015556">
    <property type="term" value="F:C4-dicarboxylate transmembrane transporter activity"/>
    <property type="evidence" value="ECO:0007669"/>
    <property type="project" value="InterPro"/>
</dbReference>
<dbReference type="Proteomes" id="UP000254255">
    <property type="component" value="Unassembled WGS sequence"/>
</dbReference>
<dbReference type="EMBL" id="UGET01000004">
    <property type="protein sequence ID" value="STL83744.1"/>
    <property type="molecule type" value="Genomic_DNA"/>
</dbReference>
<feature type="transmembrane region" description="Helical" evidence="8">
    <location>
        <begin position="194"/>
        <end position="215"/>
    </location>
</feature>
<reference evidence="9 10" key="1">
    <citation type="submission" date="2018-06" db="EMBL/GenBank/DDBJ databases">
        <authorList>
            <consortium name="Pathogen Informatics"/>
            <person name="Doyle S."/>
        </authorList>
    </citation>
    <scope>NUCLEOTIDE SEQUENCE [LARGE SCALE GENOMIC DNA]</scope>
    <source>
        <strain evidence="9 10">NCTC13148</strain>
    </source>
</reference>
<comment type="subcellular location">
    <subcellularLocation>
        <location evidence="1">Cell membrane</location>
        <topology evidence="1">Multi-pass membrane protein</topology>
    </subcellularLocation>
</comment>
<feature type="transmembrane region" description="Helical" evidence="8">
    <location>
        <begin position="157"/>
        <end position="174"/>
    </location>
</feature>
<evidence type="ECO:0000313" key="9">
    <source>
        <dbReference type="EMBL" id="STL83744.1"/>
    </source>
</evidence>
<comment type="similarity">
    <text evidence="2">Belongs to the DcuC/DcuD transporter (TC 2.A.61) family.</text>
</comment>
<dbReference type="InterPro" id="IPR018385">
    <property type="entry name" value="C4_dicarb_anaerob_car-like"/>
</dbReference>
<evidence type="ECO:0000256" key="2">
    <source>
        <dbReference type="ARBA" id="ARBA00005275"/>
    </source>
</evidence>
<dbReference type="AlphaFoldDB" id="A0A377C6K3"/>
<keyword evidence="3" id="KW-0813">Transport</keyword>
<evidence type="ECO:0000256" key="6">
    <source>
        <dbReference type="ARBA" id="ARBA00022989"/>
    </source>
</evidence>
<feature type="transmembrane region" description="Helical" evidence="8">
    <location>
        <begin position="348"/>
        <end position="369"/>
    </location>
</feature>
<feature type="transmembrane region" description="Helical" evidence="8">
    <location>
        <begin position="26"/>
        <end position="48"/>
    </location>
</feature>
<evidence type="ECO:0000256" key="3">
    <source>
        <dbReference type="ARBA" id="ARBA00022448"/>
    </source>
</evidence>
<evidence type="ECO:0000256" key="1">
    <source>
        <dbReference type="ARBA" id="ARBA00004651"/>
    </source>
</evidence>
<feature type="transmembrane region" description="Helical" evidence="8">
    <location>
        <begin position="242"/>
        <end position="265"/>
    </location>
</feature>
<organism evidence="9 10">
    <name type="scientific">Escherichia coli</name>
    <dbReference type="NCBI Taxonomy" id="562"/>
    <lineage>
        <taxon>Bacteria</taxon>
        <taxon>Pseudomonadati</taxon>
        <taxon>Pseudomonadota</taxon>
        <taxon>Gammaproteobacteria</taxon>
        <taxon>Enterobacterales</taxon>
        <taxon>Enterobacteriaceae</taxon>
        <taxon>Escherichia</taxon>
    </lineage>
</organism>
<evidence type="ECO:0000256" key="4">
    <source>
        <dbReference type="ARBA" id="ARBA00022475"/>
    </source>
</evidence>
<dbReference type="PANTHER" id="PTHR42002">
    <property type="entry name" value="ANAEROBIC C4-DICARBOXYLATE TRANSPORTER DCUC-RELATED"/>
    <property type="match status" value="1"/>
</dbReference>
<proteinExistence type="inferred from homology"/>
<dbReference type="PANTHER" id="PTHR42002:SF2">
    <property type="entry name" value="ANAEROBIC C4-DICARBOXYLATE TRANSPORTER DCUC-RELATED"/>
    <property type="match status" value="1"/>
</dbReference>
<evidence type="ECO:0000313" key="10">
    <source>
        <dbReference type="Proteomes" id="UP000254255"/>
    </source>
</evidence>
<dbReference type="GO" id="GO:0005886">
    <property type="term" value="C:plasma membrane"/>
    <property type="evidence" value="ECO:0007669"/>
    <property type="project" value="UniProtKB-SubCell"/>
</dbReference>
<dbReference type="NCBIfam" id="TIGR00771">
    <property type="entry name" value="DcuC"/>
    <property type="match status" value="1"/>
</dbReference>
<feature type="transmembrane region" description="Helical" evidence="8">
    <location>
        <begin position="271"/>
        <end position="290"/>
    </location>
</feature>
<keyword evidence="6 8" id="KW-1133">Transmembrane helix</keyword>
<feature type="transmembrane region" description="Helical" evidence="8">
    <location>
        <begin position="375"/>
        <end position="397"/>
    </location>
</feature>
<dbReference type="NCBIfam" id="NF037994">
    <property type="entry name" value="DcuC_1"/>
    <property type="match status" value="1"/>
</dbReference>
<dbReference type="NCBIfam" id="NF007317">
    <property type="entry name" value="PRK09804.1"/>
    <property type="match status" value="1"/>
</dbReference>
<keyword evidence="5 8" id="KW-0812">Transmembrane</keyword>
<evidence type="ECO:0000256" key="5">
    <source>
        <dbReference type="ARBA" id="ARBA00022692"/>
    </source>
</evidence>
<name>A0A377C6K3_ECOLX</name>
<feature type="transmembrane region" description="Helical" evidence="8">
    <location>
        <begin position="109"/>
        <end position="128"/>
    </location>
</feature>